<sequence length="371" mass="41459">MVQSKIQPIQLFVLMVLFELGSAVVVGLGLEAKQDAWIAILLGMTGGIVLFSLYVYLYTQYPTLPLTNYLEKIVGKFIGRILATVYICLFLYIAARVLRDLCDLLLTNVLYETPILAVAIMMMLAISFGCYLGFEVIARTAEIFFPWVLFFGFLFLLFIFISGLPKVENLQPVLESGWKPVFQAAFPTIVSFPFGETIVFAIFFPYLNHKKQVITAGFSAIIFSGILLTSITTIMISVFGPFFVTKITFPLLESVGKVNIGEVFQRLDPIALILLIIGGFFKITVFFCGAVEGFSSLVKKPNLTKFSIPIMAIAVIVMAILMADNYVEHIKIGLDIVPYILFIPLFMVIPFLLVVIVMIKKKITKKKQTRG</sequence>
<feature type="transmembrane region" description="Helical" evidence="8">
    <location>
        <begin position="184"/>
        <end position="206"/>
    </location>
</feature>
<gene>
    <name evidence="9" type="ORF">ACFFIX_11380</name>
</gene>
<evidence type="ECO:0000313" key="10">
    <source>
        <dbReference type="Proteomes" id="UP001589854"/>
    </source>
</evidence>
<feature type="transmembrane region" description="Helical" evidence="8">
    <location>
        <begin position="143"/>
        <end position="164"/>
    </location>
</feature>
<dbReference type="NCBIfam" id="TIGR00912">
    <property type="entry name" value="2A0309"/>
    <property type="match status" value="1"/>
</dbReference>
<reference evidence="9 10" key="1">
    <citation type="submission" date="2024-09" db="EMBL/GenBank/DDBJ databases">
        <authorList>
            <person name="Sun Q."/>
            <person name="Mori K."/>
        </authorList>
    </citation>
    <scope>NUCLEOTIDE SEQUENCE [LARGE SCALE GENOMIC DNA]</scope>
    <source>
        <strain evidence="9 10">CCM 7228</strain>
    </source>
</reference>
<keyword evidence="4" id="KW-0309">Germination</keyword>
<evidence type="ECO:0000256" key="4">
    <source>
        <dbReference type="ARBA" id="ARBA00022544"/>
    </source>
</evidence>
<feature type="transmembrane region" description="Helical" evidence="8">
    <location>
        <begin position="339"/>
        <end position="359"/>
    </location>
</feature>
<accession>A0ABV6GGK6</accession>
<comment type="subcellular location">
    <subcellularLocation>
        <location evidence="1">Membrane</location>
        <topology evidence="1">Multi-pass membrane protein</topology>
    </subcellularLocation>
</comment>
<feature type="transmembrane region" description="Helical" evidence="8">
    <location>
        <begin position="77"/>
        <end position="95"/>
    </location>
</feature>
<keyword evidence="5 8" id="KW-0812">Transmembrane</keyword>
<evidence type="ECO:0000256" key="6">
    <source>
        <dbReference type="ARBA" id="ARBA00022989"/>
    </source>
</evidence>
<comment type="similarity">
    <text evidence="2">Belongs to the amino acid-polyamine-organocation (APC) superfamily. Spore germination protein (SGP) (TC 2.A.3.9) family.</text>
</comment>
<evidence type="ECO:0000256" key="1">
    <source>
        <dbReference type="ARBA" id="ARBA00004141"/>
    </source>
</evidence>
<keyword evidence="3" id="KW-0813">Transport</keyword>
<organism evidence="9 10">
    <name type="scientific">Metabacillus herbersteinensis</name>
    <dbReference type="NCBI Taxonomy" id="283816"/>
    <lineage>
        <taxon>Bacteria</taxon>
        <taxon>Bacillati</taxon>
        <taxon>Bacillota</taxon>
        <taxon>Bacilli</taxon>
        <taxon>Bacillales</taxon>
        <taxon>Bacillaceae</taxon>
        <taxon>Metabacillus</taxon>
    </lineage>
</organism>
<dbReference type="Pfam" id="PF03845">
    <property type="entry name" value="Spore_permease"/>
    <property type="match status" value="1"/>
</dbReference>
<dbReference type="Proteomes" id="UP001589854">
    <property type="component" value="Unassembled WGS sequence"/>
</dbReference>
<dbReference type="EMBL" id="JBHLVO010000008">
    <property type="protein sequence ID" value="MFC0272052.1"/>
    <property type="molecule type" value="Genomic_DNA"/>
</dbReference>
<dbReference type="RefSeq" id="WP_378933974.1">
    <property type="nucleotide sequence ID" value="NZ_JBHLVO010000008.1"/>
</dbReference>
<dbReference type="PANTHER" id="PTHR34975:SF2">
    <property type="entry name" value="SPORE GERMINATION PROTEIN A2"/>
    <property type="match status" value="1"/>
</dbReference>
<evidence type="ECO:0000256" key="7">
    <source>
        <dbReference type="ARBA" id="ARBA00023136"/>
    </source>
</evidence>
<keyword evidence="6 8" id="KW-1133">Transmembrane helix</keyword>
<dbReference type="PANTHER" id="PTHR34975">
    <property type="entry name" value="SPORE GERMINATION PROTEIN A2"/>
    <property type="match status" value="1"/>
</dbReference>
<feature type="transmembrane region" description="Helical" evidence="8">
    <location>
        <begin position="115"/>
        <end position="134"/>
    </location>
</feature>
<feature type="transmembrane region" description="Helical" evidence="8">
    <location>
        <begin position="306"/>
        <end position="327"/>
    </location>
</feature>
<evidence type="ECO:0000256" key="8">
    <source>
        <dbReference type="SAM" id="Phobius"/>
    </source>
</evidence>
<feature type="transmembrane region" description="Helical" evidence="8">
    <location>
        <begin position="270"/>
        <end position="294"/>
    </location>
</feature>
<proteinExistence type="inferred from homology"/>
<evidence type="ECO:0000313" key="9">
    <source>
        <dbReference type="EMBL" id="MFC0272052.1"/>
    </source>
</evidence>
<protein>
    <submittedName>
        <fullName evidence="9">GerAB/ArcD/ProY family transporter</fullName>
    </submittedName>
</protein>
<evidence type="ECO:0000256" key="5">
    <source>
        <dbReference type="ARBA" id="ARBA00022692"/>
    </source>
</evidence>
<comment type="caution">
    <text evidence="9">The sequence shown here is derived from an EMBL/GenBank/DDBJ whole genome shotgun (WGS) entry which is preliminary data.</text>
</comment>
<feature type="transmembrane region" description="Helical" evidence="8">
    <location>
        <begin position="218"/>
        <end position="244"/>
    </location>
</feature>
<keyword evidence="7 8" id="KW-0472">Membrane</keyword>
<feature type="transmembrane region" description="Helical" evidence="8">
    <location>
        <begin position="36"/>
        <end position="57"/>
    </location>
</feature>
<name>A0ABV6GGK6_9BACI</name>
<dbReference type="InterPro" id="IPR004761">
    <property type="entry name" value="Spore_GerAB"/>
</dbReference>
<evidence type="ECO:0000256" key="3">
    <source>
        <dbReference type="ARBA" id="ARBA00022448"/>
    </source>
</evidence>
<feature type="transmembrane region" description="Helical" evidence="8">
    <location>
        <begin position="12"/>
        <end position="30"/>
    </location>
</feature>
<keyword evidence="10" id="KW-1185">Reference proteome</keyword>
<evidence type="ECO:0000256" key="2">
    <source>
        <dbReference type="ARBA" id="ARBA00007998"/>
    </source>
</evidence>